<keyword evidence="10 12" id="KW-0443">Lipid metabolism</keyword>
<feature type="transmembrane region" description="Helical" evidence="12">
    <location>
        <begin position="68"/>
        <end position="88"/>
    </location>
</feature>
<keyword evidence="2 12" id="KW-0813">Transport</keyword>
<dbReference type="RefSeq" id="WP_074822769.1">
    <property type="nucleotide sequence ID" value="NZ_FOEV01000003.1"/>
</dbReference>
<comment type="subcellular location">
    <subcellularLocation>
        <location evidence="12">Cell inner membrane</location>
        <topology evidence="12">Multi-pass membrane protein</topology>
    </subcellularLocation>
    <subcellularLocation>
        <location evidence="1">Cell membrane</location>
        <topology evidence="1">Multi-pass membrane protein</topology>
    </subcellularLocation>
</comment>
<evidence type="ECO:0000256" key="1">
    <source>
        <dbReference type="ARBA" id="ARBA00004651"/>
    </source>
</evidence>
<reference evidence="14 15" key="1">
    <citation type="submission" date="2016-10" db="EMBL/GenBank/DDBJ databases">
        <authorList>
            <person name="Varghese N."/>
            <person name="Submissions S."/>
        </authorList>
    </citation>
    <scope>NUCLEOTIDE SEQUENCE [LARGE SCALE GENOMIC DNA]</scope>
    <source>
        <strain evidence="14 15">LMG 21974</strain>
    </source>
</reference>
<gene>
    <name evidence="12" type="primary">arnE</name>
    <name evidence="14" type="ORF">SAMN05216409_10349</name>
</gene>
<dbReference type="InterPro" id="IPR022883">
    <property type="entry name" value="Flippase_ArnE"/>
</dbReference>
<dbReference type="GeneID" id="300266281"/>
<evidence type="ECO:0000256" key="10">
    <source>
        <dbReference type="ARBA" id="ARBA00023098"/>
    </source>
</evidence>
<sequence length="114" mass="12847">MTFALVLVVSLLSGLGQVAQKVAVERWRGRSVSLWRKLTSPWLMFGLASLGTGLLLWLLVLQQLEVGMAYPMLSLNFVWITLAAHRLFHEHIDGRHWLGIVLIMVGIVLLSTQR</sequence>
<dbReference type="NCBIfam" id="NF011625">
    <property type="entry name" value="PRK15051.1"/>
    <property type="match status" value="1"/>
</dbReference>
<dbReference type="Gene3D" id="1.10.3730.20">
    <property type="match status" value="1"/>
</dbReference>
<feature type="domain" description="EamA" evidence="13">
    <location>
        <begin position="43"/>
        <end position="112"/>
    </location>
</feature>
<keyword evidence="6 12" id="KW-0441">Lipid A biosynthesis</keyword>
<dbReference type="Pfam" id="PF00892">
    <property type="entry name" value="EamA"/>
    <property type="match status" value="1"/>
</dbReference>
<keyword evidence="4 12" id="KW-0444">Lipid biosynthesis</keyword>
<dbReference type="AlphaFoldDB" id="A0A9X8QI77"/>
<dbReference type="InterPro" id="IPR000390">
    <property type="entry name" value="Small_drug/metabolite_transptr"/>
</dbReference>
<organism evidence="14 15">
    <name type="scientific">Pseudomonas lutea</name>
    <dbReference type="NCBI Taxonomy" id="243924"/>
    <lineage>
        <taxon>Bacteria</taxon>
        <taxon>Pseudomonadati</taxon>
        <taxon>Pseudomonadota</taxon>
        <taxon>Gammaproteobacteria</taxon>
        <taxon>Pseudomonadales</taxon>
        <taxon>Pseudomonadaceae</taxon>
        <taxon>Pseudomonas</taxon>
    </lineage>
</organism>
<dbReference type="InterPro" id="IPR000620">
    <property type="entry name" value="EamA_dom"/>
</dbReference>
<accession>A0A9X8QI77</accession>
<dbReference type="GO" id="GO:0009245">
    <property type="term" value="P:lipid A biosynthetic process"/>
    <property type="evidence" value="ECO:0007669"/>
    <property type="project" value="UniProtKB-UniRule"/>
</dbReference>
<evidence type="ECO:0000256" key="11">
    <source>
        <dbReference type="ARBA" id="ARBA00023136"/>
    </source>
</evidence>
<comment type="caution">
    <text evidence="14">The sequence shown here is derived from an EMBL/GenBank/DDBJ whole genome shotgun (WGS) entry which is preliminary data.</text>
</comment>
<keyword evidence="7 12" id="KW-0812">Transmembrane</keyword>
<evidence type="ECO:0000256" key="8">
    <source>
        <dbReference type="ARBA" id="ARBA00022985"/>
    </source>
</evidence>
<evidence type="ECO:0000313" key="14">
    <source>
        <dbReference type="EMBL" id="SEP95058.1"/>
    </source>
</evidence>
<dbReference type="GO" id="GO:0005886">
    <property type="term" value="C:plasma membrane"/>
    <property type="evidence" value="ECO:0007669"/>
    <property type="project" value="UniProtKB-SubCell"/>
</dbReference>
<dbReference type="Proteomes" id="UP000183210">
    <property type="component" value="Unassembled WGS sequence"/>
</dbReference>
<comment type="subunit">
    <text evidence="12">Heterodimer of ArnE and ArnF.</text>
</comment>
<evidence type="ECO:0000256" key="9">
    <source>
        <dbReference type="ARBA" id="ARBA00022989"/>
    </source>
</evidence>
<keyword evidence="3 12" id="KW-1003">Cell membrane</keyword>
<evidence type="ECO:0000313" key="15">
    <source>
        <dbReference type="Proteomes" id="UP000183210"/>
    </source>
</evidence>
<evidence type="ECO:0000259" key="13">
    <source>
        <dbReference type="Pfam" id="PF00892"/>
    </source>
</evidence>
<keyword evidence="8 12" id="KW-0448">Lipopolysaccharide biosynthesis</keyword>
<dbReference type="InterPro" id="IPR037185">
    <property type="entry name" value="EmrE-like"/>
</dbReference>
<comment type="function">
    <text evidence="12">Translocates 4-amino-4-deoxy-L-arabinose-phosphoundecaprenol (alpha-L-Ara4N-phosphoundecaprenol) from the cytoplasmic to the periplasmic side of the inner membrane.</text>
</comment>
<dbReference type="PANTHER" id="PTHR30561:SF23">
    <property type="entry name" value="4-AMINO-4-DEOXY-L-ARABINOSE-PHOSPHOUNDECAPRENOL FLIPPASE SUBUNIT ARNE-RELATED"/>
    <property type="match status" value="1"/>
</dbReference>
<evidence type="ECO:0000256" key="7">
    <source>
        <dbReference type="ARBA" id="ARBA00022692"/>
    </source>
</evidence>
<keyword evidence="11 12" id="KW-0472">Membrane</keyword>
<dbReference type="PANTHER" id="PTHR30561">
    <property type="entry name" value="SMR FAMILY PROTON-DEPENDENT DRUG EFFLUX TRANSPORTER SUGE"/>
    <property type="match status" value="1"/>
</dbReference>
<protein>
    <recommendedName>
        <fullName evidence="12">Probable 4-amino-4-deoxy-L-arabinose-phosphoundecaprenol flippase subunit ArnE</fullName>
        <shortName evidence="12">L-Ara4N-phosphoundecaprenol flippase subunit ArnE</shortName>
    </recommendedName>
    <alternativeName>
        <fullName evidence="12">Undecaprenyl phosphate-aminoarabinose flippase subunit ArnE</fullName>
    </alternativeName>
</protein>
<dbReference type="EMBL" id="FOEV01000003">
    <property type="protein sequence ID" value="SEP95058.1"/>
    <property type="molecule type" value="Genomic_DNA"/>
</dbReference>
<evidence type="ECO:0000256" key="2">
    <source>
        <dbReference type="ARBA" id="ARBA00022448"/>
    </source>
</evidence>
<feature type="transmembrane region" description="Helical" evidence="12">
    <location>
        <begin position="94"/>
        <end position="112"/>
    </location>
</feature>
<keyword evidence="9 12" id="KW-1133">Transmembrane helix</keyword>
<dbReference type="HAMAP" id="MF_01869">
    <property type="entry name" value="Flippase_ArnE"/>
    <property type="match status" value="1"/>
</dbReference>
<dbReference type="GO" id="GO:1901505">
    <property type="term" value="F:carbohydrate derivative transmembrane transporter activity"/>
    <property type="evidence" value="ECO:0007669"/>
    <property type="project" value="InterPro"/>
</dbReference>
<evidence type="ECO:0000256" key="5">
    <source>
        <dbReference type="ARBA" id="ARBA00022519"/>
    </source>
</evidence>
<name>A0A9X8QI77_9PSED</name>
<evidence type="ECO:0000256" key="4">
    <source>
        <dbReference type="ARBA" id="ARBA00022516"/>
    </source>
</evidence>
<keyword evidence="5 12" id="KW-0997">Cell inner membrane</keyword>
<evidence type="ECO:0000256" key="3">
    <source>
        <dbReference type="ARBA" id="ARBA00022475"/>
    </source>
</evidence>
<comment type="pathway">
    <text evidence="12">Bacterial outer membrane biogenesis; lipopolysaccharide biosynthesis.</text>
</comment>
<evidence type="ECO:0000256" key="6">
    <source>
        <dbReference type="ARBA" id="ARBA00022556"/>
    </source>
</evidence>
<dbReference type="GO" id="GO:0009103">
    <property type="term" value="P:lipopolysaccharide biosynthetic process"/>
    <property type="evidence" value="ECO:0007669"/>
    <property type="project" value="UniProtKB-UniRule"/>
</dbReference>
<evidence type="ECO:0000256" key="12">
    <source>
        <dbReference type="HAMAP-Rule" id="MF_01869"/>
    </source>
</evidence>
<comment type="similarity">
    <text evidence="12">Belongs to the ArnE family.</text>
</comment>
<dbReference type="FunFam" id="1.10.3730.20:FF:000002">
    <property type="entry name" value="Probable 4-amino-4-deoxy-L-arabinose-phosphoundecaprenol flippase subunit ArnE"/>
    <property type="match status" value="1"/>
</dbReference>
<proteinExistence type="inferred from homology"/>
<feature type="transmembrane region" description="Helical" evidence="12">
    <location>
        <begin position="42"/>
        <end position="61"/>
    </location>
</feature>
<dbReference type="SUPFAM" id="SSF103481">
    <property type="entry name" value="Multidrug resistance efflux transporter EmrE"/>
    <property type="match status" value="1"/>
</dbReference>